<evidence type="ECO:0000256" key="6">
    <source>
        <dbReference type="ARBA" id="ARBA00022833"/>
    </source>
</evidence>
<feature type="region of interest" description="Disordered" evidence="8">
    <location>
        <begin position="308"/>
        <end position="363"/>
    </location>
</feature>
<evidence type="ECO:0000256" key="2">
    <source>
        <dbReference type="ARBA" id="ARBA00008423"/>
    </source>
</evidence>
<dbReference type="AlphaFoldDB" id="A0A9P4KIR1"/>
<keyword evidence="7" id="KW-0539">Nucleus</keyword>
<accession>A0A9P4KIR1</accession>
<dbReference type="Proteomes" id="UP000800093">
    <property type="component" value="Unassembled WGS sequence"/>
</dbReference>
<keyword evidence="4" id="KW-0677">Repeat</keyword>
<dbReference type="EMBL" id="ML986591">
    <property type="protein sequence ID" value="KAF2267445.1"/>
    <property type="molecule type" value="Genomic_DNA"/>
</dbReference>
<evidence type="ECO:0000256" key="5">
    <source>
        <dbReference type="ARBA" id="ARBA00022771"/>
    </source>
</evidence>
<keyword evidence="6" id="KW-0862">Zinc</keyword>
<comment type="similarity">
    <text evidence="2">Belongs to the ZC3H14 family.</text>
</comment>
<dbReference type="GO" id="GO:0005737">
    <property type="term" value="C:cytoplasm"/>
    <property type="evidence" value="ECO:0007669"/>
    <property type="project" value="TreeGrafter"/>
</dbReference>
<comment type="caution">
    <text evidence="10">The sequence shown here is derived from an EMBL/GenBank/DDBJ whole genome shotgun (WGS) entry which is preliminary data.</text>
</comment>
<dbReference type="InterPro" id="IPR040366">
    <property type="entry name" value="Nab2/ZC3H14"/>
</dbReference>
<keyword evidence="3" id="KW-0479">Metal-binding</keyword>
<dbReference type="GO" id="GO:0008143">
    <property type="term" value="F:poly(A) binding"/>
    <property type="evidence" value="ECO:0007669"/>
    <property type="project" value="InterPro"/>
</dbReference>
<organism evidence="10 11">
    <name type="scientific">Lojkania enalia</name>
    <dbReference type="NCBI Taxonomy" id="147567"/>
    <lineage>
        <taxon>Eukaryota</taxon>
        <taxon>Fungi</taxon>
        <taxon>Dikarya</taxon>
        <taxon>Ascomycota</taxon>
        <taxon>Pezizomycotina</taxon>
        <taxon>Dothideomycetes</taxon>
        <taxon>Pleosporomycetidae</taxon>
        <taxon>Pleosporales</taxon>
        <taxon>Pleosporales incertae sedis</taxon>
        <taxon>Lojkania</taxon>
    </lineage>
</organism>
<dbReference type="PANTHER" id="PTHR14738">
    <property type="entry name" value="ZINC FINGER CCCH DOMAIN-CONTAINING PROTEIN 14"/>
    <property type="match status" value="1"/>
</dbReference>
<protein>
    <recommendedName>
        <fullName evidence="9">Nab2-like CCCH zinc finger domain-containing protein</fullName>
    </recommendedName>
</protein>
<dbReference type="Pfam" id="PF14608">
    <property type="entry name" value="zf-CCCH_2"/>
    <property type="match status" value="4"/>
</dbReference>
<dbReference type="PANTHER" id="PTHR14738:SF29">
    <property type="entry name" value="ZINC FINGER CCCH DOMAIN-CONTAINING PROTEIN 14"/>
    <property type="match status" value="1"/>
</dbReference>
<dbReference type="Gene3D" id="4.10.1000.30">
    <property type="match status" value="1"/>
</dbReference>
<dbReference type="Gene3D" id="4.10.1000.40">
    <property type="match status" value="1"/>
</dbReference>
<keyword evidence="11" id="KW-1185">Reference proteome</keyword>
<gene>
    <name evidence="10" type="ORF">CC78DRAFT_530841</name>
</gene>
<dbReference type="InterPro" id="IPR055046">
    <property type="entry name" value="Nab2-like_Znf-CCCH"/>
</dbReference>
<evidence type="ECO:0000256" key="8">
    <source>
        <dbReference type="SAM" id="MobiDB-lite"/>
    </source>
</evidence>
<keyword evidence="5" id="KW-0863">Zinc-finger</keyword>
<evidence type="ECO:0000256" key="4">
    <source>
        <dbReference type="ARBA" id="ARBA00022737"/>
    </source>
</evidence>
<evidence type="ECO:0000256" key="3">
    <source>
        <dbReference type="ARBA" id="ARBA00022723"/>
    </source>
</evidence>
<evidence type="ECO:0000313" key="11">
    <source>
        <dbReference type="Proteomes" id="UP000800093"/>
    </source>
</evidence>
<feature type="compositionally biased region" description="Polar residues" evidence="8">
    <location>
        <begin position="316"/>
        <end position="328"/>
    </location>
</feature>
<dbReference type="OrthoDB" id="438553at2759"/>
<feature type="domain" description="Nab2-like CCCH zinc finger" evidence="9">
    <location>
        <begin position="472"/>
        <end position="491"/>
    </location>
</feature>
<dbReference type="FunFam" id="4.10.1000.40:FF:000002">
    <property type="entry name" value="Nuclear polyadenylated RNA-binding protein Nab2"/>
    <property type="match status" value="1"/>
</dbReference>
<evidence type="ECO:0000256" key="7">
    <source>
        <dbReference type="ARBA" id="ARBA00023242"/>
    </source>
</evidence>
<feature type="compositionally biased region" description="Polar residues" evidence="8">
    <location>
        <begin position="104"/>
        <end position="121"/>
    </location>
</feature>
<reference evidence="11" key="1">
    <citation type="journal article" date="2020" name="Stud. Mycol.">
        <title>101 Dothideomycetes genomes: A test case for predicting lifestyles and emergence of pathogens.</title>
        <authorList>
            <person name="Haridas S."/>
            <person name="Albert R."/>
            <person name="Binder M."/>
            <person name="Bloem J."/>
            <person name="LaButti K."/>
            <person name="Salamov A."/>
            <person name="Andreopoulos B."/>
            <person name="Baker S."/>
            <person name="Barry K."/>
            <person name="Bills G."/>
            <person name="Bluhm B."/>
            <person name="Cannon C."/>
            <person name="Castanera R."/>
            <person name="Culley D."/>
            <person name="Daum C."/>
            <person name="Ezra D."/>
            <person name="Gonzalez J."/>
            <person name="Henrissat B."/>
            <person name="Kuo A."/>
            <person name="Liang C."/>
            <person name="Lipzen A."/>
            <person name="Lutzoni F."/>
            <person name="Magnuson J."/>
            <person name="Mondo S."/>
            <person name="Nolan M."/>
            <person name="Ohm R."/>
            <person name="Pangilinan J."/>
            <person name="Park H.-J."/>
            <person name="Ramirez L."/>
            <person name="Alfaro M."/>
            <person name="Sun H."/>
            <person name="Tritt A."/>
            <person name="Yoshinaga Y."/>
            <person name="Zwiers L.-H."/>
            <person name="Turgeon B."/>
            <person name="Goodwin S."/>
            <person name="Spatafora J."/>
            <person name="Crous P."/>
            <person name="Grigoriev I."/>
        </authorList>
    </citation>
    <scope>NUCLEOTIDE SEQUENCE [LARGE SCALE GENOMIC DNA]</scope>
    <source>
        <strain evidence="11">CBS 304.66</strain>
    </source>
</reference>
<dbReference type="Pfam" id="PF22683">
    <property type="entry name" value="Nab2-like_zf-CCCH"/>
    <property type="match status" value="1"/>
</dbReference>
<evidence type="ECO:0000313" key="10">
    <source>
        <dbReference type="EMBL" id="KAF2267445.1"/>
    </source>
</evidence>
<evidence type="ECO:0000259" key="9">
    <source>
        <dbReference type="Pfam" id="PF22683"/>
    </source>
</evidence>
<sequence length="541" mass="58741">MAEAEFAIGSPMASALHSVVQPKLAEYGWTTDAEDSTLFEYILAMLVNEKNEATIATELSNDLLDLGPDNLETQQFAHWLFEQIALLRAQFGGVSANDAGASHSADTQMETTSHDISSIGQDTEMEGAAESGQSNIPTGPKAMRNGSSGSGSGARTPRGGRMLNQLNRQMNRSDDSALHRVRGTSGTGRINSHSREPPKGPRASQVGRGLAAMTNGMNAGMPMGHGGMNGMSGMGMNNMNGMPGMPMPPMGGQNAMPGGMLNAQQQMALMQMYEQQAQLMQQIFSGQTPTPFVNPNFQQGNRRNKSMMDRMDKSGQHGNKQNLPPSSKFSKKGSQDENMTDGAPTAENGDTSAMDVDPSRPDPSRTMCKFNIRCSKPDCPFVHQSPAAPEGTPVDMDNTCSFGAACTNKKCVGKHPSPAQRQQFKADQECMFFPNCRDMANCPYKHPSMPPCRNGADCQTSGCKFWHSPTVCKFNPCTNRFCPFKHAEGQKRVFKNKEWVANKESGEDKKEHVSERKFVENEGEEELIIPGKTEGNTEIAT</sequence>
<dbReference type="GO" id="GO:0005634">
    <property type="term" value="C:nucleus"/>
    <property type="evidence" value="ECO:0007669"/>
    <property type="project" value="UniProtKB-SubCell"/>
</dbReference>
<evidence type="ECO:0000256" key="1">
    <source>
        <dbReference type="ARBA" id="ARBA00004123"/>
    </source>
</evidence>
<dbReference type="GO" id="GO:0008270">
    <property type="term" value="F:zinc ion binding"/>
    <property type="evidence" value="ECO:0007669"/>
    <property type="project" value="UniProtKB-KW"/>
</dbReference>
<feature type="region of interest" description="Disordered" evidence="8">
    <location>
        <begin position="97"/>
        <end position="206"/>
    </location>
</feature>
<name>A0A9P4KIR1_9PLEO</name>
<dbReference type="GO" id="GO:0043488">
    <property type="term" value="P:regulation of mRNA stability"/>
    <property type="evidence" value="ECO:0007669"/>
    <property type="project" value="InterPro"/>
</dbReference>
<comment type="subcellular location">
    <subcellularLocation>
        <location evidence="1">Nucleus</location>
    </subcellularLocation>
</comment>
<proteinExistence type="inferred from homology"/>